<reference evidence="1 2" key="1">
    <citation type="submission" date="2022-07" db="EMBL/GenBank/DDBJ databases">
        <title>Methylomonas rivi sp. nov., Methylomonas rosea sp. nov., Methylomonas aureus sp. nov. and Methylomonas subterranea sp. nov., four novel methanotrophs isolated from a freshwater creek and the deep terrestrial subsurface.</title>
        <authorList>
            <person name="Abin C."/>
            <person name="Sankaranarayanan K."/>
            <person name="Garner C."/>
            <person name="Sindelar R."/>
            <person name="Kotary K."/>
            <person name="Garner R."/>
            <person name="Barclay S."/>
            <person name="Lawson P."/>
            <person name="Krumholz L."/>
        </authorList>
    </citation>
    <scope>NUCLEOTIDE SEQUENCE [LARGE SCALE GENOMIC DNA]</scope>
    <source>
        <strain evidence="1 2">WSC-6</strain>
    </source>
</reference>
<dbReference type="Pfam" id="PF11185">
    <property type="entry name" value="DUF2971"/>
    <property type="match status" value="1"/>
</dbReference>
<evidence type="ECO:0000313" key="1">
    <source>
        <dbReference type="EMBL" id="MCQ8128284.1"/>
    </source>
</evidence>
<sequence>MTIERLYKFGKLNEFSEALFSTASVYFSSAAEFNDPFECTPSFEFTHEPDKIMDQLVRAVLANNPRLTHHSASAEALAIYLEDRHRNPAVWEALKNDLIHEFRHCVGIYCLTERRDSILMWSHYADDHKGFCIEFEATDYTPVFGGAQQVSYEKEYPEINFYNTPIEDKVKLSLLTKFTDWNYEREWRILDHDIGSGTRTYPAELMKSVTFGIRMLTDHKEKIRDWVSARGCDVQFYQAVQGKDRFEVAFLEA</sequence>
<keyword evidence="2" id="KW-1185">Reference proteome</keyword>
<dbReference type="RefSeq" id="WP_256614663.1">
    <property type="nucleotide sequence ID" value="NZ_JANIBK010000027.1"/>
</dbReference>
<name>A0ABT1U4D1_9GAMM</name>
<organism evidence="1 2">
    <name type="scientific">Methylomonas rivi</name>
    <dbReference type="NCBI Taxonomy" id="2952226"/>
    <lineage>
        <taxon>Bacteria</taxon>
        <taxon>Pseudomonadati</taxon>
        <taxon>Pseudomonadota</taxon>
        <taxon>Gammaproteobacteria</taxon>
        <taxon>Methylococcales</taxon>
        <taxon>Methylococcaceae</taxon>
        <taxon>Methylomonas</taxon>
    </lineage>
</organism>
<dbReference type="Proteomes" id="UP001524586">
    <property type="component" value="Unassembled WGS sequence"/>
</dbReference>
<protein>
    <submittedName>
        <fullName evidence="1">DUF2971 domain-containing protein</fullName>
    </submittedName>
</protein>
<gene>
    <name evidence="1" type="ORF">NP596_07415</name>
</gene>
<dbReference type="EMBL" id="JANIBK010000027">
    <property type="protein sequence ID" value="MCQ8128284.1"/>
    <property type="molecule type" value="Genomic_DNA"/>
</dbReference>
<comment type="caution">
    <text evidence="1">The sequence shown here is derived from an EMBL/GenBank/DDBJ whole genome shotgun (WGS) entry which is preliminary data.</text>
</comment>
<accession>A0ABT1U4D1</accession>
<evidence type="ECO:0000313" key="2">
    <source>
        <dbReference type="Proteomes" id="UP001524586"/>
    </source>
</evidence>
<dbReference type="InterPro" id="IPR021352">
    <property type="entry name" value="DUF2971"/>
</dbReference>
<proteinExistence type="predicted"/>